<dbReference type="InterPro" id="IPR028979">
    <property type="entry name" value="Ser_kin/Pase_Hpr-like_N_sf"/>
</dbReference>
<dbReference type="Proteomes" id="UP000824249">
    <property type="component" value="Unassembled WGS sequence"/>
</dbReference>
<dbReference type="InterPro" id="IPR010766">
    <property type="entry name" value="DRTGG"/>
</dbReference>
<protein>
    <recommendedName>
        <fullName evidence="1">DRTGG domain-containing protein</fullName>
    </recommendedName>
</protein>
<comment type="caution">
    <text evidence="2">The sequence shown here is derived from an EMBL/GenBank/DDBJ whole genome shotgun (WGS) entry which is preliminary data.</text>
</comment>
<feature type="domain" description="DRTGG" evidence="1">
    <location>
        <begin position="30"/>
        <end position="105"/>
    </location>
</feature>
<dbReference type="EMBL" id="DXFD01000052">
    <property type="protein sequence ID" value="HIX46690.1"/>
    <property type="molecule type" value="Genomic_DNA"/>
</dbReference>
<dbReference type="Pfam" id="PF07085">
    <property type="entry name" value="DRTGG"/>
    <property type="match status" value="1"/>
</dbReference>
<name>A0A9D2AQY9_9FIRM</name>
<organism evidence="2 3">
    <name type="scientific">Candidatus Borkfalkia faecigallinarum</name>
    <dbReference type="NCBI Taxonomy" id="2838509"/>
    <lineage>
        <taxon>Bacteria</taxon>
        <taxon>Bacillati</taxon>
        <taxon>Bacillota</taxon>
        <taxon>Clostridia</taxon>
        <taxon>Christensenellales</taxon>
        <taxon>Christensenellaceae</taxon>
        <taxon>Candidatus Borkfalkia</taxon>
    </lineage>
</organism>
<sequence length="109" mass="11645">MTVSEFSRESGYAVFTKGEDRAIETGYCGDFLSNIISRATDACALLTVMNNVNVAAVATLIDCACIILCEGVEPDEALYKRAESLGIWILGANENVFEAAKTVARLCGV</sequence>
<reference evidence="2" key="2">
    <citation type="submission" date="2021-04" db="EMBL/GenBank/DDBJ databases">
        <authorList>
            <person name="Gilroy R."/>
        </authorList>
    </citation>
    <scope>NUCLEOTIDE SEQUENCE</scope>
    <source>
        <strain evidence="2">26628</strain>
    </source>
</reference>
<evidence type="ECO:0000313" key="3">
    <source>
        <dbReference type="Proteomes" id="UP000824249"/>
    </source>
</evidence>
<evidence type="ECO:0000259" key="1">
    <source>
        <dbReference type="Pfam" id="PF07085"/>
    </source>
</evidence>
<reference evidence="2" key="1">
    <citation type="journal article" date="2021" name="PeerJ">
        <title>Extensive microbial diversity within the chicken gut microbiome revealed by metagenomics and culture.</title>
        <authorList>
            <person name="Gilroy R."/>
            <person name="Ravi A."/>
            <person name="Getino M."/>
            <person name="Pursley I."/>
            <person name="Horton D.L."/>
            <person name="Alikhan N.F."/>
            <person name="Baker D."/>
            <person name="Gharbi K."/>
            <person name="Hall N."/>
            <person name="Watson M."/>
            <person name="Adriaenssens E.M."/>
            <person name="Foster-Nyarko E."/>
            <person name="Jarju S."/>
            <person name="Secka A."/>
            <person name="Antonio M."/>
            <person name="Oren A."/>
            <person name="Chaudhuri R.R."/>
            <person name="La Ragione R."/>
            <person name="Hildebrand F."/>
            <person name="Pallen M.J."/>
        </authorList>
    </citation>
    <scope>NUCLEOTIDE SEQUENCE</scope>
    <source>
        <strain evidence="2">26628</strain>
    </source>
</reference>
<evidence type="ECO:0000313" key="2">
    <source>
        <dbReference type="EMBL" id="HIX46690.1"/>
    </source>
</evidence>
<proteinExistence type="predicted"/>
<accession>A0A9D2AQY9</accession>
<gene>
    <name evidence="2" type="ORF">H9737_03255</name>
</gene>
<dbReference type="AlphaFoldDB" id="A0A9D2AQY9"/>
<dbReference type="SUPFAM" id="SSF75138">
    <property type="entry name" value="HprK N-terminal domain-like"/>
    <property type="match status" value="1"/>
</dbReference>
<dbReference type="Gene3D" id="3.40.1390.20">
    <property type="entry name" value="HprK N-terminal domain-like"/>
    <property type="match status" value="1"/>
</dbReference>